<feature type="signal peptide" evidence="2">
    <location>
        <begin position="1"/>
        <end position="22"/>
    </location>
</feature>
<dbReference type="Proteomes" id="UP000029381">
    <property type="component" value="Unassembled WGS sequence"/>
</dbReference>
<proteinExistence type="predicted"/>
<dbReference type="AlphaFoldDB" id="A0A091C7A3"/>
<comment type="caution">
    <text evidence="3">The sequence shown here is derived from an EMBL/GenBank/DDBJ whole genome shotgun (WGS) entry which is preliminary data.</text>
</comment>
<sequence>MKKVFWMALTMVVMLIISGCDAQQTSFNTKEDEEISNINEEDVNWYYGQWIAATNPKFILGVDEDEVLITHAMNGEVETTSTEAVYKEVEGNVNLLLDDSAIKELLPYLFEDGEVASAKGVLIKDEQFKENTGRDSILLTFNTYHPDGTAYEEPISINFTRYEDNSDEEEEKEELERWNSRRTE</sequence>
<protein>
    <recommendedName>
        <fullName evidence="5">Lipoprotein</fullName>
    </recommendedName>
</protein>
<feature type="compositionally biased region" description="Basic and acidic residues" evidence="1">
    <location>
        <begin position="174"/>
        <end position="184"/>
    </location>
</feature>
<accession>A0A091C7A3</accession>
<evidence type="ECO:0000256" key="1">
    <source>
        <dbReference type="SAM" id="MobiDB-lite"/>
    </source>
</evidence>
<evidence type="ECO:0000313" key="4">
    <source>
        <dbReference type="Proteomes" id="UP000029381"/>
    </source>
</evidence>
<name>A0A091C7A3_9ENTE</name>
<gene>
    <name evidence="3" type="ORF">TMU3MR103_0704</name>
</gene>
<dbReference type="EMBL" id="JPVT01000065">
    <property type="protein sequence ID" value="KFN91982.1"/>
    <property type="molecule type" value="Genomic_DNA"/>
</dbReference>
<keyword evidence="4" id="KW-1185">Reference proteome</keyword>
<keyword evidence="2" id="KW-0732">Signal</keyword>
<evidence type="ECO:0000313" key="3">
    <source>
        <dbReference type="EMBL" id="KFN91982.1"/>
    </source>
</evidence>
<feature type="region of interest" description="Disordered" evidence="1">
    <location>
        <begin position="159"/>
        <end position="184"/>
    </location>
</feature>
<feature type="chain" id="PRO_5005414274" description="Lipoprotein" evidence="2">
    <location>
        <begin position="23"/>
        <end position="184"/>
    </location>
</feature>
<organism evidence="3 4">
    <name type="scientific">Tetragenococcus muriaticus 3MR10-3</name>
    <dbReference type="NCBI Taxonomy" id="1302648"/>
    <lineage>
        <taxon>Bacteria</taxon>
        <taxon>Bacillati</taxon>
        <taxon>Bacillota</taxon>
        <taxon>Bacilli</taxon>
        <taxon>Lactobacillales</taxon>
        <taxon>Enterococcaceae</taxon>
        <taxon>Tetragenococcus</taxon>
    </lineage>
</organism>
<evidence type="ECO:0000256" key="2">
    <source>
        <dbReference type="SAM" id="SignalP"/>
    </source>
</evidence>
<evidence type="ECO:0008006" key="5">
    <source>
        <dbReference type="Google" id="ProtNLM"/>
    </source>
</evidence>
<dbReference type="PROSITE" id="PS51257">
    <property type="entry name" value="PROKAR_LIPOPROTEIN"/>
    <property type="match status" value="1"/>
</dbReference>
<dbReference type="PATRIC" id="fig|1302648.3.peg.684"/>
<reference evidence="3 4" key="1">
    <citation type="submission" date="2014-08" db="EMBL/GenBank/DDBJ databases">
        <title>Genome sequence of Tetragenococcus muriaticus.</title>
        <authorList>
            <person name="Chuea-nongthon C."/>
            <person name="Rodtong S."/>
            <person name="Yongsawatdigul J."/>
            <person name="Steele J.L."/>
            <person name="Liu X.-y."/>
            <person name="Speers J."/>
            <person name="Glasner J.D."/>
            <person name="Neeno-Eckwall E.C."/>
        </authorList>
    </citation>
    <scope>NUCLEOTIDE SEQUENCE [LARGE SCALE GENOMIC DNA]</scope>
    <source>
        <strain evidence="3 4">3MR10-3</strain>
    </source>
</reference>
<dbReference type="RefSeq" id="WP_038022678.1">
    <property type="nucleotide sequence ID" value="NZ_JPVT01000065.1"/>
</dbReference>